<name>A0ABW5G3E4_9PSEU</name>
<dbReference type="EMBL" id="JBHUKR010000021">
    <property type="protein sequence ID" value="MFD2421422.1"/>
    <property type="molecule type" value="Genomic_DNA"/>
</dbReference>
<dbReference type="RefSeq" id="WP_378269971.1">
    <property type="nucleotide sequence ID" value="NZ_JBHUKR010000021.1"/>
</dbReference>
<gene>
    <name evidence="1" type="ORF">ACFSXZ_34340</name>
</gene>
<dbReference type="InterPro" id="IPR036661">
    <property type="entry name" value="Luciferase-like_sf"/>
</dbReference>
<keyword evidence="2" id="KW-1185">Reference proteome</keyword>
<accession>A0ABW5G3E4</accession>
<reference evidence="2" key="1">
    <citation type="journal article" date="2019" name="Int. J. Syst. Evol. Microbiol.">
        <title>The Global Catalogue of Microorganisms (GCM) 10K type strain sequencing project: providing services to taxonomists for standard genome sequencing and annotation.</title>
        <authorList>
            <consortium name="The Broad Institute Genomics Platform"/>
            <consortium name="The Broad Institute Genome Sequencing Center for Infectious Disease"/>
            <person name="Wu L."/>
            <person name="Ma J."/>
        </authorList>
    </citation>
    <scope>NUCLEOTIDE SEQUENCE [LARGE SCALE GENOMIC DNA]</scope>
    <source>
        <strain evidence="2">CGMCC 4.7645</strain>
    </source>
</reference>
<sequence length="123" mass="12676">MAPPDRVGAERARLEKAATAVGRTTPEITISAMVAIHGDPSLPGHEAITRAVSDPDGMFGVPADLAESAVTSGGPEVIAEHLAFLADSGVQRVVVVFAAGDWFRQTDLLADAVRVLDGGRSSS</sequence>
<dbReference type="Gene3D" id="3.20.20.30">
    <property type="entry name" value="Luciferase-like domain"/>
    <property type="match status" value="1"/>
</dbReference>
<protein>
    <recommendedName>
        <fullName evidence="3">Luciferase-like monooxygenase</fullName>
    </recommendedName>
</protein>
<dbReference type="Proteomes" id="UP001597417">
    <property type="component" value="Unassembled WGS sequence"/>
</dbReference>
<comment type="caution">
    <text evidence="1">The sequence shown here is derived from an EMBL/GenBank/DDBJ whole genome shotgun (WGS) entry which is preliminary data.</text>
</comment>
<organism evidence="1 2">
    <name type="scientific">Amycolatopsis pigmentata</name>
    <dbReference type="NCBI Taxonomy" id="450801"/>
    <lineage>
        <taxon>Bacteria</taxon>
        <taxon>Bacillati</taxon>
        <taxon>Actinomycetota</taxon>
        <taxon>Actinomycetes</taxon>
        <taxon>Pseudonocardiales</taxon>
        <taxon>Pseudonocardiaceae</taxon>
        <taxon>Amycolatopsis</taxon>
    </lineage>
</organism>
<evidence type="ECO:0000313" key="1">
    <source>
        <dbReference type="EMBL" id="MFD2421422.1"/>
    </source>
</evidence>
<dbReference type="SUPFAM" id="SSF51679">
    <property type="entry name" value="Bacterial luciferase-like"/>
    <property type="match status" value="1"/>
</dbReference>
<evidence type="ECO:0000313" key="2">
    <source>
        <dbReference type="Proteomes" id="UP001597417"/>
    </source>
</evidence>
<evidence type="ECO:0008006" key="3">
    <source>
        <dbReference type="Google" id="ProtNLM"/>
    </source>
</evidence>
<proteinExistence type="predicted"/>